<proteinExistence type="predicted"/>
<sequence>MASPAGGRVADVEGVHTGSDRRVETTFPDSIAAVAGPAAEEAEASQHHSPAMAERRGADADTGL</sequence>
<name>A0ABR0LF64_9PEZI</name>
<feature type="compositionally biased region" description="Basic and acidic residues" evidence="1">
    <location>
        <begin position="10"/>
        <end position="24"/>
    </location>
</feature>
<reference evidence="2 3" key="1">
    <citation type="submission" date="2023-08" db="EMBL/GenBank/DDBJ databases">
        <title>Black Yeasts Isolated from many extreme environments.</title>
        <authorList>
            <person name="Coleine C."/>
            <person name="Stajich J.E."/>
            <person name="Selbmann L."/>
        </authorList>
    </citation>
    <scope>NUCLEOTIDE SEQUENCE [LARGE SCALE GENOMIC DNA]</scope>
    <source>
        <strain evidence="2 3">CCFEE 5386</strain>
    </source>
</reference>
<accession>A0ABR0LF64</accession>
<dbReference type="Proteomes" id="UP001308179">
    <property type="component" value="Unassembled WGS sequence"/>
</dbReference>
<evidence type="ECO:0000313" key="2">
    <source>
        <dbReference type="EMBL" id="KAK5147850.1"/>
    </source>
</evidence>
<feature type="region of interest" description="Disordered" evidence="1">
    <location>
        <begin position="1"/>
        <end position="64"/>
    </location>
</feature>
<dbReference type="EMBL" id="JAVRRR010000023">
    <property type="protein sequence ID" value="KAK5147850.1"/>
    <property type="molecule type" value="Genomic_DNA"/>
</dbReference>
<evidence type="ECO:0000313" key="3">
    <source>
        <dbReference type="Proteomes" id="UP001308179"/>
    </source>
</evidence>
<gene>
    <name evidence="2" type="ORF">LTR32_000776</name>
</gene>
<evidence type="ECO:0000256" key="1">
    <source>
        <dbReference type="SAM" id="MobiDB-lite"/>
    </source>
</evidence>
<organism evidence="2 3">
    <name type="scientific">Rachicladosporium monterosium</name>
    <dbReference type="NCBI Taxonomy" id="1507873"/>
    <lineage>
        <taxon>Eukaryota</taxon>
        <taxon>Fungi</taxon>
        <taxon>Dikarya</taxon>
        <taxon>Ascomycota</taxon>
        <taxon>Pezizomycotina</taxon>
        <taxon>Dothideomycetes</taxon>
        <taxon>Dothideomycetidae</taxon>
        <taxon>Cladosporiales</taxon>
        <taxon>Cladosporiaceae</taxon>
        <taxon>Rachicladosporium</taxon>
    </lineage>
</organism>
<comment type="caution">
    <text evidence="2">The sequence shown here is derived from an EMBL/GenBank/DDBJ whole genome shotgun (WGS) entry which is preliminary data.</text>
</comment>
<protein>
    <submittedName>
        <fullName evidence="2">Uncharacterized protein</fullName>
    </submittedName>
</protein>
<keyword evidence="3" id="KW-1185">Reference proteome</keyword>
<feature type="compositionally biased region" description="Basic and acidic residues" evidence="1">
    <location>
        <begin position="53"/>
        <end position="64"/>
    </location>
</feature>